<dbReference type="SUPFAM" id="SSF53335">
    <property type="entry name" value="S-adenosyl-L-methionine-dependent methyltransferases"/>
    <property type="match status" value="1"/>
</dbReference>
<keyword evidence="4 6" id="KW-0808">Transferase</keyword>
<keyword evidence="8" id="KW-1185">Reference proteome</keyword>
<dbReference type="GO" id="GO:0008168">
    <property type="term" value="F:methyltransferase activity"/>
    <property type="evidence" value="ECO:0007669"/>
    <property type="project" value="UniProtKB-KW"/>
</dbReference>
<comment type="catalytic activity">
    <reaction evidence="6">
        <text>guanosine(527) in 16S rRNA + S-adenosyl-L-methionine = N(7)-methylguanosine(527) in 16S rRNA + S-adenosyl-L-homocysteine</text>
        <dbReference type="Rhea" id="RHEA:42732"/>
        <dbReference type="Rhea" id="RHEA-COMP:10209"/>
        <dbReference type="Rhea" id="RHEA-COMP:10210"/>
        <dbReference type="ChEBI" id="CHEBI:57856"/>
        <dbReference type="ChEBI" id="CHEBI:59789"/>
        <dbReference type="ChEBI" id="CHEBI:74269"/>
        <dbReference type="ChEBI" id="CHEBI:74480"/>
        <dbReference type="EC" id="2.1.1.170"/>
    </reaction>
</comment>
<reference evidence="7 8" key="1">
    <citation type="submission" date="2020-06" db="EMBL/GenBank/DDBJ databases">
        <title>Sulfitobacter algicola sp. nov., isolated from green algae.</title>
        <authorList>
            <person name="Wang C."/>
        </authorList>
    </citation>
    <scope>NUCLEOTIDE SEQUENCE [LARGE SCALE GENOMIC DNA]</scope>
    <source>
        <strain evidence="7 8">1151</strain>
    </source>
</reference>
<feature type="binding site" evidence="6">
    <location>
        <begin position="126"/>
        <end position="127"/>
    </location>
    <ligand>
        <name>S-adenosyl-L-methionine</name>
        <dbReference type="ChEBI" id="CHEBI:59789"/>
    </ligand>
</feature>
<feature type="binding site" evidence="6">
    <location>
        <position position="72"/>
    </location>
    <ligand>
        <name>S-adenosyl-L-methionine</name>
        <dbReference type="ChEBI" id="CHEBI:59789"/>
    </ligand>
</feature>
<dbReference type="NCBIfam" id="TIGR00138">
    <property type="entry name" value="rsmG_gidB"/>
    <property type="match status" value="1"/>
</dbReference>
<protein>
    <recommendedName>
        <fullName evidence="6">Ribosomal RNA small subunit methyltransferase G</fullName>
        <ecNumber evidence="6">2.1.1.170</ecNumber>
    </recommendedName>
    <alternativeName>
        <fullName evidence="6">16S rRNA 7-methylguanosine methyltransferase</fullName>
        <shortName evidence="6">16S rRNA m7G methyltransferase</shortName>
    </alternativeName>
</protein>
<dbReference type="Proteomes" id="UP000777935">
    <property type="component" value="Unassembled WGS sequence"/>
</dbReference>
<comment type="similarity">
    <text evidence="6">Belongs to the methyltransferase superfamily. RNA methyltransferase RsmG family.</text>
</comment>
<comment type="caution">
    <text evidence="6">Lacks conserved residue(s) required for the propagation of feature annotation.</text>
</comment>
<keyword evidence="2 6" id="KW-0698">rRNA processing</keyword>
<dbReference type="RefSeq" id="WP_174134700.1">
    <property type="nucleotide sequence ID" value="NZ_JABUFE010000001.1"/>
</dbReference>
<dbReference type="InterPro" id="IPR029063">
    <property type="entry name" value="SAM-dependent_MTases_sf"/>
</dbReference>
<dbReference type="Pfam" id="PF02527">
    <property type="entry name" value="GidB"/>
    <property type="match status" value="1"/>
</dbReference>
<evidence type="ECO:0000256" key="4">
    <source>
        <dbReference type="ARBA" id="ARBA00022679"/>
    </source>
</evidence>
<evidence type="ECO:0000313" key="7">
    <source>
        <dbReference type="EMBL" id="NSX53577.1"/>
    </source>
</evidence>
<dbReference type="PIRSF" id="PIRSF003078">
    <property type="entry name" value="GidB"/>
    <property type="match status" value="1"/>
</dbReference>
<dbReference type="PANTHER" id="PTHR31760">
    <property type="entry name" value="S-ADENOSYL-L-METHIONINE-DEPENDENT METHYLTRANSFERASES SUPERFAMILY PROTEIN"/>
    <property type="match status" value="1"/>
</dbReference>
<evidence type="ECO:0000313" key="8">
    <source>
        <dbReference type="Proteomes" id="UP000777935"/>
    </source>
</evidence>
<feature type="binding site" evidence="6">
    <location>
        <position position="77"/>
    </location>
    <ligand>
        <name>S-adenosyl-L-methionine</name>
        <dbReference type="ChEBI" id="CHEBI:59789"/>
    </ligand>
</feature>
<evidence type="ECO:0000256" key="6">
    <source>
        <dbReference type="HAMAP-Rule" id="MF_00074"/>
    </source>
</evidence>
<proteinExistence type="inferred from homology"/>
<keyword evidence="5 6" id="KW-0949">S-adenosyl-L-methionine</keyword>
<evidence type="ECO:0000256" key="2">
    <source>
        <dbReference type="ARBA" id="ARBA00022552"/>
    </source>
</evidence>
<name>A0ABX2IL46_9RHOB</name>
<dbReference type="HAMAP" id="MF_00074">
    <property type="entry name" value="16SrRNA_methyltr_G"/>
    <property type="match status" value="1"/>
</dbReference>
<dbReference type="PANTHER" id="PTHR31760:SF0">
    <property type="entry name" value="S-ADENOSYL-L-METHIONINE-DEPENDENT METHYLTRANSFERASES SUPERFAMILY PROTEIN"/>
    <property type="match status" value="1"/>
</dbReference>
<comment type="caution">
    <text evidence="7">The sequence shown here is derived from an EMBL/GenBank/DDBJ whole genome shotgun (WGS) entry which is preliminary data.</text>
</comment>
<organism evidence="7 8">
    <name type="scientific">Parasulfitobacter algicola</name>
    <dbReference type="NCBI Taxonomy" id="2614809"/>
    <lineage>
        <taxon>Bacteria</taxon>
        <taxon>Pseudomonadati</taxon>
        <taxon>Pseudomonadota</taxon>
        <taxon>Alphaproteobacteria</taxon>
        <taxon>Rhodobacterales</taxon>
        <taxon>Roseobacteraceae</taxon>
        <taxon>Parasulfitobacter</taxon>
    </lineage>
</organism>
<comment type="subcellular location">
    <subcellularLocation>
        <location evidence="6">Cytoplasm</location>
    </subcellularLocation>
</comment>
<evidence type="ECO:0000256" key="5">
    <source>
        <dbReference type="ARBA" id="ARBA00022691"/>
    </source>
</evidence>
<dbReference type="EMBL" id="JABUFE010000001">
    <property type="protein sequence ID" value="NSX53577.1"/>
    <property type="molecule type" value="Genomic_DNA"/>
</dbReference>
<dbReference type="Gene3D" id="3.40.50.150">
    <property type="entry name" value="Vaccinia Virus protein VP39"/>
    <property type="match status" value="1"/>
</dbReference>
<sequence length="207" mass="23376">MSNNFSTVERFNVSRETFDKLKIYEDLTKKWNPHINLVSKNTLNSMWNRHILDALQLVDYVDASTNKYSDLGSGGGFPGMVLAIIFSEQSPSTETILVESDKRKAEFLRTVSRELEVEVKVIAERIEEIPDLKANLITARALAPLDRLLSFVYRHLNADGIALLPKGNSYQDEITAAKKNWRFDLEVKPSMTSTDATILKIGALSRV</sequence>
<evidence type="ECO:0000256" key="3">
    <source>
        <dbReference type="ARBA" id="ARBA00022603"/>
    </source>
</evidence>
<evidence type="ECO:0000256" key="1">
    <source>
        <dbReference type="ARBA" id="ARBA00022490"/>
    </source>
</evidence>
<dbReference type="GO" id="GO:0032259">
    <property type="term" value="P:methylation"/>
    <property type="evidence" value="ECO:0007669"/>
    <property type="project" value="UniProtKB-KW"/>
</dbReference>
<gene>
    <name evidence="6 7" type="primary">rsmG</name>
    <name evidence="7" type="ORF">HRQ87_02070</name>
</gene>
<comment type="function">
    <text evidence="6">Specifically methylates the N7 position of guanine in position 527 of 16S rRNA.</text>
</comment>
<accession>A0ABX2IL46</accession>
<feature type="binding site" evidence="6">
    <location>
        <position position="140"/>
    </location>
    <ligand>
        <name>S-adenosyl-L-methionine</name>
        <dbReference type="ChEBI" id="CHEBI:59789"/>
    </ligand>
</feature>
<keyword evidence="1 6" id="KW-0963">Cytoplasm</keyword>
<dbReference type="InterPro" id="IPR003682">
    <property type="entry name" value="rRNA_ssu_MeTfrase_G"/>
</dbReference>
<dbReference type="EC" id="2.1.1.170" evidence="6"/>
<keyword evidence="3 6" id="KW-0489">Methyltransferase</keyword>